<feature type="region of interest" description="Disordered" evidence="1">
    <location>
        <begin position="123"/>
        <end position="143"/>
    </location>
</feature>
<keyword evidence="3" id="KW-1185">Reference proteome</keyword>
<evidence type="ECO:0000256" key="1">
    <source>
        <dbReference type="SAM" id="MobiDB-lite"/>
    </source>
</evidence>
<gene>
    <name evidence="2" type="ORF">BSL78_19556</name>
</gene>
<sequence>MPRRRKKSSRSSRKPPLMFSESPLDMSLRFASPAAGAVNPVTAEIVSLQDQHHTTWVSPQFDPTAPPSERRRRGRRNRKENARTACSQNPNSRKDILADIDNVADENKVCDRRKLDYINSDESLTDIEDQSPEEIGSSNVESDKENCNSDMSLCSLVASCSVLHEKGSFQRTPVTLCNGGRHESSHTKGKKRYCPTCSGSCLALAGDTPVQEYNLRVSERNRRGRLPKTAWEKLMAGT</sequence>
<dbReference type="OrthoDB" id="6152919at2759"/>
<reference evidence="2 3" key="1">
    <citation type="journal article" date="2017" name="PLoS Biol.">
        <title>The sea cucumber genome provides insights into morphological evolution and visceral regeneration.</title>
        <authorList>
            <person name="Zhang X."/>
            <person name="Sun L."/>
            <person name="Yuan J."/>
            <person name="Sun Y."/>
            <person name="Gao Y."/>
            <person name="Zhang L."/>
            <person name="Li S."/>
            <person name="Dai H."/>
            <person name="Hamel J.F."/>
            <person name="Liu C."/>
            <person name="Yu Y."/>
            <person name="Liu S."/>
            <person name="Lin W."/>
            <person name="Guo K."/>
            <person name="Jin S."/>
            <person name="Xu P."/>
            <person name="Storey K.B."/>
            <person name="Huan P."/>
            <person name="Zhang T."/>
            <person name="Zhou Y."/>
            <person name="Zhang J."/>
            <person name="Lin C."/>
            <person name="Li X."/>
            <person name="Xing L."/>
            <person name="Huo D."/>
            <person name="Sun M."/>
            <person name="Wang L."/>
            <person name="Mercier A."/>
            <person name="Li F."/>
            <person name="Yang H."/>
            <person name="Xiang J."/>
        </authorList>
    </citation>
    <scope>NUCLEOTIDE SEQUENCE [LARGE SCALE GENOMIC DNA]</scope>
    <source>
        <strain evidence="2">Shaxun</strain>
        <tissue evidence="2">Muscle</tissue>
    </source>
</reference>
<evidence type="ECO:0000313" key="3">
    <source>
        <dbReference type="Proteomes" id="UP000230750"/>
    </source>
</evidence>
<dbReference type="Proteomes" id="UP000230750">
    <property type="component" value="Unassembled WGS sequence"/>
</dbReference>
<dbReference type="GO" id="GO:0000725">
    <property type="term" value="P:recombinational repair"/>
    <property type="evidence" value="ECO:0007669"/>
    <property type="project" value="TreeGrafter"/>
</dbReference>
<feature type="region of interest" description="Disordered" evidence="1">
    <location>
        <begin position="54"/>
        <end position="93"/>
    </location>
</feature>
<dbReference type="GO" id="GO:0005694">
    <property type="term" value="C:chromosome"/>
    <property type="evidence" value="ECO:0007669"/>
    <property type="project" value="TreeGrafter"/>
</dbReference>
<dbReference type="AlphaFoldDB" id="A0A2G8K6F3"/>
<name>A0A2G8K6F3_STIJA</name>
<dbReference type="PANTHER" id="PTHR35541">
    <property type="entry name" value="RAD9, HUS1, RAD1-INTERACTING NUCLEAR ORPHAN PROTEIN 1"/>
    <property type="match status" value="1"/>
</dbReference>
<comment type="caution">
    <text evidence="2">The sequence shown here is derived from an EMBL/GenBank/DDBJ whole genome shotgun (WGS) entry which is preliminary data.</text>
</comment>
<protein>
    <submittedName>
        <fullName evidence="2">Uncharacterized protein</fullName>
    </submittedName>
</protein>
<dbReference type="InterPro" id="IPR029293">
    <property type="entry name" value="RHNO1"/>
</dbReference>
<evidence type="ECO:0000313" key="2">
    <source>
        <dbReference type="EMBL" id="PIK43584.1"/>
    </source>
</evidence>
<organism evidence="2 3">
    <name type="scientific">Stichopus japonicus</name>
    <name type="common">Sea cucumber</name>
    <dbReference type="NCBI Taxonomy" id="307972"/>
    <lineage>
        <taxon>Eukaryota</taxon>
        <taxon>Metazoa</taxon>
        <taxon>Echinodermata</taxon>
        <taxon>Eleutherozoa</taxon>
        <taxon>Echinozoa</taxon>
        <taxon>Holothuroidea</taxon>
        <taxon>Aspidochirotacea</taxon>
        <taxon>Aspidochirotida</taxon>
        <taxon>Stichopodidae</taxon>
        <taxon>Apostichopus</taxon>
    </lineage>
</organism>
<feature type="region of interest" description="Disordered" evidence="1">
    <location>
        <begin position="1"/>
        <end position="24"/>
    </location>
</feature>
<accession>A0A2G8K6F3</accession>
<dbReference type="GO" id="GO:0005634">
    <property type="term" value="C:nucleus"/>
    <property type="evidence" value="ECO:0007669"/>
    <property type="project" value="InterPro"/>
</dbReference>
<feature type="compositionally biased region" description="Basic residues" evidence="1">
    <location>
        <begin position="1"/>
        <end position="13"/>
    </location>
</feature>
<proteinExistence type="predicted"/>
<dbReference type="Pfam" id="PF15319">
    <property type="entry name" value="RHINO"/>
    <property type="match status" value="1"/>
</dbReference>
<dbReference type="EMBL" id="MRZV01000840">
    <property type="protein sequence ID" value="PIK43584.1"/>
    <property type="molecule type" value="Genomic_DNA"/>
</dbReference>
<dbReference type="GO" id="GO:0071479">
    <property type="term" value="P:cellular response to ionizing radiation"/>
    <property type="evidence" value="ECO:0007669"/>
    <property type="project" value="InterPro"/>
</dbReference>
<dbReference type="GO" id="GO:0000077">
    <property type="term" value="P:DNA damage checkpoint signaling"/>
    <property type="evidence" value="ECO:0007669"/>
    <property type="project" value="InterPro"/>
</dbReference>
<dbReference type="PANTHER" id="PTHR35541:SF1">
    <property type="entry name" value="RAD9, HUS1, RAD1-INTERACTING NUCLEAR ORPHAN PROTEIN 1"/>
    <property type="match status" value="1"/>
</dbReference>
<feature type="compositionally biased region" description="Acidic residues" evidence="1">
    <location>
        <begin position="123"/>
        <end position="132"/>
    </location>
</feature>